<dbReference type="InterPro" id="IPR008969">
    <property type="entry name" value="CarboxyPept-like_regulatory"/>
</dbReference>
<dbReference type="SUPFAM" id="SSF49464">
    <property type="entry name" value="Carboxypeptidase regulatory domain-like"/>
    <property type="match status" value="1"/>
</dbReference>
<evidence type="ECO:0008006" key="2">
    <source>
        <dbReference type="Google" id="ProtNLM"/>
    </source>
</evidence>
<dbReference type="Gene3D" id="2.60.40.1120">
    <property type="entry name" value="Carboxypeptidase-like, regulatory domain"/>
    <property type="match status" value="1"/>
</dbReference>
<feature type="non-terminal residue" evidence="1">
    <location>
        <position position="1"/>
    </location>
</feature>
<proteinExistence type="predicted"/>
<accession>A0A383C4H5</accession>
<evidence type="ECO:0000313" key="1">
    <source>
        <dbReference type="EMBL" id="SVE27081.1"/>
    </source>
</evidence>
<dbReference type="Pfam" id="PF13620">
    <property type="entry name" value="CarboxypepD_reg"/>
    <property type="match status" value="1"/>
</dbReference>
<sequence>TAYGENVSGIETINLSQITGIVSDEAGNELVGAIVTVLEMDGLVLKSRVTDEFGRFRRLLHPDSSYTLVVSAPGYITDTTTIESNELVAGINPPFDINLESQPLYQLKLNIQTPDNNTGNIQVIRQDSFSSDTATATNNIAWSLPEDYYQVIVTASGFSPTVIETLLNGNKEYSIYLDTEQTIIDEGFIDLSKWEIQSGDWTLDGEALSTQSELFYDNNVDWEIVSKNGIAAEFGDSLIIEI</sequence>
<gene>
    <name evidence="1" type="ORF">METZ01_LOCUS479935</name>
</gene>
<name>A0A383C4H5_9ZZZZ</name>
<organism evidence="1">
    <name type="scientific">marine metagenome</name>
    <dbReference type="NCBI Taxonomy" id="408172"/>
    <lineage>
        <taxon>unclassified sequences</taxon>
        <taxon>metagenomes</taxon>
        <taxon>ecological metagenomes</taxon>
    </lineage>
</organism>
<dbReference type="AlphaFoldDB" id="A0A383C4H5"/>
<dbReference type="EMBL" id="UINC01205759">
    <property type="protein sequence ID" value="SVE27081.1"/>
    <property type="molecule type" value="Genomic_DNA"/>
</dbReference>
<protein>
    <recommendedName>
        <fullName evidence="2">Carboxypeptidase regulatory-like domain-containing protein</fullName>
    </recommendedName>
</protein>
<feature type="non-terminal residue" evidence="1">
    <location>
        <position position="242"/>
    </location>
</feature>
<reference evidence="1" key="1">
    <citation type="submission" date="2018-05" db="EMBL/GenBank/DDBJ databases">
        <authorList>
            <person name="Lanie J.A."/>
            <person name="Ng W.-L."/>
            <person name="Kazmierczak K.M."/>
            <person name="Andrzejewski T.M."/>
            <person name="Davidsen T.M."/>
            <person name="Wayne K.J."/>
            <person name="Tettelin H."/>
            <person name="Glass J.I."/>
            <person name="Rusch D."/>
            <person name="Podicherti R."/>
            <person name="Tsui H.-C.T."/>
            <person name="Winkler M.E."/>
        </authorList>
    </citation>
    <scope>NUCLEOTIDE SEQUENCE</scope>
</reference>